<feature type="domain" description="Glutamine amidotransferase type-2" evidence="7">
    <location>
        <begin position="1"/>
        <end position="66"/>
    </location>
</feature>
<keyword evidence="5 8" id="KW-0808">Transferase</keyword>
<dbReference type="AlphaFoldDB" id="A0A1G6K9B7"/>
<gene>
    <name evidence="8" type="ORF">SAMN04487779_1001431</name>
</gene>
<evidence type="ECO:0000256" key="2">
    <source>
        <dbReference type="ARBA" id="ARBA00012916"/>
    </source>
</evidence>
<dbReference type="GO" id="GO:0005829">
    <property type="term" value="C:cytosol"/>
    <property type="evidence" value="ECO:0007669"/>
    <property type="project" value="TreeGrafter"/>
</dbReference>
<dbReference type="GO" id="GO:0006002">
    <property type="term" value="P:fructose 6-phosphate metabolic process"/>
    <property type="evidence" value="ECO:0007669"/>
    <property type="project" value="TreeGrafter"/>
</dbReference>
<proteinExistence type="predicted"/>
<evidence type="ECO:0000313" key="9">
    <source>
        <dbReference type="Proteomes" id="UP000198925"/>
    </source>
</evidence>
<keyword evidence="6" id="KW-0315">Glutamine amidotransferase</keyword>
<dbReference type="PROSITE" id="PS51278">
    <property type="entry name" value="GATASE_TYPE_2"/>
    <property type="match status" value="1"/>
</dbReference>
<evidence type="ECO:0000256" key="4">
    <source>
        <dbReference type="ARBA" id="ARBA00022576"/>
    </source>
</evidence>
<dbReference type="InterPro" id="IPR017932">
    <property type="entry name" value="GATase_2_dom"/>
</dbReference>
<keyword evidence="4 8" id="KW-0032">Aminotransferase</keyword>
<keyword evidence="9" id="KW-1185">Reference proteome</keyword>
<evidence type="ECO:0000256" key="6">
    <source>
        <dbReference type="ARBA" id="ARBA00022962"/>
    </source>
</evidence>
<dbReference type="PANTHER" id="PTHR10937:SF0">
    <property type="entry name" value="GLUTAMINE--FRUCTOSE-6-PHOSPHATE TRANSAMINASE (ISOMERIZING)"/>
    <property type="match status" value="1"/>
</dbReference>
<dbReference type="GO" id="GO:0006487">
    <property type="term" value="P:protein N-linked glycosylation"/>
    <property type="evidence" value="ECO:0007669"/>
    <property type="project" value="TreeGrafter"/>
</dbReference>
<accession>A0A1G6K9B7</accession>
<dbReference type="STRING" id="938405.SAMN02927895_00623"/>
<evidence type="ECO:0000313" key="8">
    <source>
        <dbReference type="EMBL" id="SDC27458.1"/>
    </source>
</evidence>
<dbReference type="EMBL" id="FMZX01000001">
    <property type="protein sequence ID" value="SDC27458.1"/>
    <property type="molecule type" value="Genomic_DNA"/>
</dbReference>
<comment type="catalytic activity">
    <reaction evidence="1">
        <text>D-fructose 6-phosphate + L-glutamine = D-glucosamine 6-phosphate + L-glutamate</text>
        <dbReference type="Rhea" id="RHEA:13237"/>
        <dbReference type="ChEBI" id="CHEBI:29985"/>
        <dbReference type="ChEBI" id="CHEBI:58359"/>
        <dbReference type="ChEBI" id="CHEBI:58725"/>
        <dbReference type="ChEBI" id="CHEBI:61527"/>
        <dbReference type="EC" id="2.6.1.16"/>
    </reaction>
</comment>
<sequence>MQGAFALVAAFAGHPRLLLGARQGAPLAVGYGDGEMLLGSDAHALAPLTRRIAYLEEGDWAVVAVEGARFLAADGGPVERPVVQTAISGAVLGKG</sequence>
<evidence type="ECO:0000256" key="5">
    <source>
        <dbReference type="ARBA" id="ARBA00022679"/>
    </source>
</evidence>
<reference evidence="8 9" key="1">
    <citation type="submission" date="2016-10" db="EMBL/GenBank/DDBJ databases">
        <authorList>
            <person name="de Groot N.N."/>
        </authorList>
    </citation>
    <scope>NUCLEOTIDE SEQUENCE [LARGE SCALE GENOMIC DNA]</scope>
    <source>
        <strain evidence="8 9">CPCC 100156</strain>
    </source>
</reference>
<dbReference type="GO" id="GO:0006047">
    <property type="term" value="P:UDP-N-acetylglucosamine metabolic process"/>
    <property type="evidence" value="ECO:0007669"/>
    <property type="project" value="TreeGrafter"/>
</dbReference>
<evidence type="ECO:0000259" key="7">
    <source>
        <dbReference type="PROSITE" id="PS51278"/>
    </source>
</evidence>
<protein>
    <recommendedName>
        <fullName evidence="3">Glutamine--fructose-6-phosphate aminotransferase [isomerizing]</fullName>
        <ecNumber evidence="2">2.6.1.16</ecNumber>
    </recommendedName>
</protein>
<dbReference type="InterPro" id="IPR029055">
    <property type="entry name" value="Ntn_hydrolases_N"/>
</dbReference>
<evidence type="ECO:0000256" key="1">
    <source>
        <dbReference type="ARBA" id="ARBA00001031"/>
    </source>
</evidence>
<dbReference type="SUPFAM" id="SSF56235">
    <property type="entry name" value="N-terminal nucleophile aminohydrolases (Ntn hydrolases)"/>
    <property type="match status" value="1"/>
</dbReference>
<name>A0A1G6K9B7_9PROT</name>
<dbReference type="PANTHER" id="PTHR10937">
    <property type="entry name" value="GLUCOSAMINE--FRUCTOSE-6-PHOSPHATE AMINOTRANSFERASE, ISOMERIZING"/>
    <property type="match status" value="1"/>
</dbReference>
<dbReference type="GO" id="GO:0004360">
    <property type="term" value="F:glutamine-fructose-6-phosphate transaminase (isomerizing) activity"/>
    <property type="evidence" value="ECO:0007669"/>
    <property type="project" value="UniProtKB-EC"/>
</dbReference>
<dbReference type="Gene3D" id="3.60.20.10">
    <property type="entry name" value="Glutamine Phosphoribosylpyrophosphate, subunit 1, domain 1"/>
    <property type="match status" value="1"/>
</dbReference>
<organism evidence="8 9">
    <name type="scientific">Belnapia rosea</name>
    <dbReference type="NCBI Taxonomy" id="938405"/>
    <lineage>
        <taxon>Bacteria</taxon>
        <taxon>Pseudomonadati</taxon>
        <taxon>Pseudomonadota</taxon>
        <taxon>Alphaproteobacteria</taxon>
        <taxon>Acetobacterales</taxon>
        <taxon>Roseomonadaceae</taxon>
        <taxon>Belnapia</taxon>
    </lineage>
</organism>
<evidence type="ECO:0000256" key="3">
    <source>
        <dbReference type="ARBA" id="ARBA00016090"/>
    </source>
</evidence>
<dbReference type="Proteomes" id="UP000198925">
    <property type="component" value="Unassembled WGS sequence"/>
</dbReference>
<dbReference type="EC" id="2.6.1.16" evidence="2"/>